<dbReference type="InterPro" id="IPR015421">
    <property type="entry name" value="PyrdxlP-dep_Trfase_major"/>
</dbReference>
<evidence type="ECO:0000313" key="7">
    <source>
        <dbReference type="EMBL" id="OZV70570.1"/>
    </source>
</evidence>
<dbReference type="CDD" id="cd07377">
    <property type="entry name" value="WHTH_GntR"/>
    <property type="match status" value="1"/>
</dbReference>
<evidence type="ECO:0000313" key="8">
    <source>
        <dbReference type="Proteomes" id="UP000216840"/>
    </source>
</evidence>
<dbReference type="Gene3D" id="1.10.10.10">
    <property type="entry name" value="Winged helix-like DNA-binding domain superfamily/Winged helix DNA-binding domain"/>
    <property type="match status" value="1"/>
</dbReference>
<dbReference type="PANTHER" id="PTHR46577:SF1">
    <property type="entry name" value="HTH-TYPE TRANSCRIPTIONAL REGULATORY PROTEIN GABR"/>
    <property type="match status" value="1"/>
</dbReference>
<name>A0A265UZ41_9FLAO</name>
<dbReference type="CDD" id="cd00609">
    <property type="entry name" value="AAT_like"/>
    <property type="match status" value="1"/>
</dbReference>
<proteinExistence type="inferred from homology"/>
<keyword evidence="3" id="KW-0805">Transcription regulation</keyword>
<protein>
    <recommendedName>
        <fullName evidence="6">HTH gntR-type domain-containing protein</fullName>
    </recommendedName>
</protein>
<dbReference type="InterPro" id="IPR015424">
    <property type="entry name" value="PyrdxlP-dep_Trfase"/>
</dbReference>
<dbReference type="InterPro" id="IPR036390">
    <property type="entry name" value="WH_DNA-bd_sf"/>
</dbReference>
<dbReference type="PANTHER" id="PTHR46577">
    <property type="entry name" value="HTH-TYPE TRANSCRIPTIONAL REGULATORY PROTEIN GABR"/>
    <property type="match status" value="1"/>
</dbReference>
<dbReference type="PROSITE" id="PS50949">
    <property type="entry name" value="HTH_GNTR"/>
    <property type="match status" value="1"/>
</dbReference>
<keyword evidence="4" id="KW-0238">DNA-binding</keyword>
<gene>
    <name evidence="7" type="ORF">CA834_00190</name>
</gene>
<dbReference type="AlphaFoldDB" id="A0A265UZ41"/>
<dbReference type="GO" id="GO:0030170">
    <property type="term" value="F:pyridoxal phosphate binding"/>
    <property type="evidence" value="ECO:0007669"/>
    <property type="project" value="InterPro"/>
</dbReference>
<dbReference type="EMBL" id="NGJN01000001">
    <property type="protein sequence ID" value="OZV70570.1"/>
    <property type="molecule type" value="Genomic_DNA"/>
</dbReference>
<evidence type="ECO:0000256" key="2">
    <source>
        <dbReference type="ARBA" id="ARBA00022898"/>
    </source>
</evidence>
<dbReference type="Pfam" id="PF00155">
    <property type="entry name" value="Aminotran_1_2"/>
    <property type="match status" value="1"/>
</dbReference>
<dbReference type="InterPro" id="IPR051446">
    <property type="entry name" value="HTH_trans_reg/aminotransferase"/>
</dbReference>
<evidence type="ECO:0000256" key="1">
    <source>
        <dbReference type="ARBA" id="ARBA00005384"/>
    </source>
</evidence>
<evidence type="ECO:0000256" key="5">
    <source>
        <dbReference type="ARBA" id="ARBA00023163"/>
    </source>
</evidence>
<comment type="caution">
    <text evidence="7">The sequence shown here is derived from an EMBL/GenBank/DDBJ whole genome shotgun (WGS) entry which is preliminary data.</text>
</comment>
<dbReference type="InterPro" id="IPR036388">
    <property type="entry name" value="WH-like_DNA-bd_sf"/>
</dbReference>
<dbReference type="SUPFAM" id="SSF46785">
    <property type="entry name" value="Winged helix' DNA-binding domain"/>
    <property type="match status" value="1"/>
</dbReference>
<dbReference type="InterPro" id="IPR000524">
    <property type="entry name" value="Tscrpt_reg_HTH_GntR"/>
</dbReference>
<keyword evidence="8" id="KW-1185">Reference proteome</keyword>
<keyword evidence="5" id="KW-0804">Transcription</keyword>
<feature type="domain" description="HTH gntR-type" evidence="6">
    <location>
        <begin position="25"/>
        <end position="93"/>
    </location>
</feature>
<dbReference type="InterPro" id="IPR004839">
    <property type="entry name" value="Aminotransferase_I/II_large"/>
</dbReference>
<dbReference type="Gene3D" id="3.40.640.10">
    <property type="entry name" value="Type I PLP-dependent aspartate aminotransferase-like (Major domain)"/>
    <property type="match status" value="1"/>
</dbReference>
<comment type="similarity">
    <text evidence="1">In the C-terminal section; belongs to the class-I pyridoxal-phosphate-dependent aminotransferase family.</text>
</comment>
<keyword evidence="2" id="KW-0663">Pyridoxal phosphate</keyword>
<evidence type="ECO:0000256" key="3">
    <source>
        <dbReference type="ARBA" id="ARBA00023015"/>
    </source>
</evidence>
<accession>A0A265UZ41</accession>
<dbReference type="GO" id="GO:0003677">
    <property type="term" value="F:DNA binding"/>
    <property type="evidence" value="ECO:0007669"/>
    <property type="project" value="UniProtKB-KW"/>
</dbReference>
<dbReference type="OrthoDB" id="594134at2"/>
<dbReference type="GO" id="GO:0003700">
    <property type="term" value="F:DNA-binding transcription factor activity"/>
    <property type="evidence" value="ECO:0007669"/>
    <property type="project" value="InterPro"/>
</dbReference>
<dbReference type="Proteomes" id="UP000216840">
    <property type="component" value="Unassembled WGS sequence"/>
</dbReference>
<dbReference type="SMART" id="SM00345">
    <property type="entry name" value="HTH_GNTR"/>
    <property type="match status" value="1"/>
</dbReference>
<organism evidence="7 8">
    <name type="scientific">Winogradskyella aurantia</name>
    <dbReference type="NCBI Taxonomy" id="1915063"/>
    <lineage>
        <taxon>Bacteria</taxon>
        <taxon>Pseudomonadati</taxon>
        <taxon>Bacteroidota</taxon>
        <taxon>Flavobacteriia</taxon>
        <taxon>Flavobacteriales</taxon>
        <taxon>Flavobacteriaceae</taxon>
        <taxon>Winogradskyella</taxon>
    </lineage>
</organism>
<sequence>MNTNYKFSLDKIRLAYTTQQNSDTDAKYIVLYRAIKNTITSHELPANWLLPSTRVLSKALNISRTTVNKSYELLQLEKLISSKIGSGFRVSYNLSSEFTPRKRKHTSPSKKNYPNISEKGIAFTENITLVNKISSTNLAFRPGVPPIDVFPVNRWKNLLNNYWRHIKSSNLSYSSATGLEELKKSIADYLNISRNIRCDFEQIVVVSGSLQSLYLIATTLIDKGDEVILENPIFPNVHSVFKSSQAKLIPLSIDDEGIKLSQLDRQKSKPKIIHVTPSNHYPLGVKMSVNRRQELLNWASEHNTIIIENDYEHEIANHDQAIPSIYSLDQEDRTIYMGTFNRLLHPSIRLGYMIVPRYLIKTVQALQEHSHRFVSPSIQVVMNQFIEKNYLYQHIKTCIDMANERYELFCREFEKISKKMTIEKKHCSSFHLVATFNEPDSIQLEKTVLAELESKNITAHALSKCYIDAPKTYGLIFGYAAVRPSVLKKKIQTMKGIL</sequence>
<dbReference type="Pfam" id="PF00392">
    <property type="entry name" value="GntR"/>
    <property type="match status" value="1"/>
</dbReference>
<reference evidence="7 8" key="1">
    <citation type="submission" date="2017-05" db="EMBL/GenBank/DDBJ databases">
        <title>The draft genome sequence of Idiomarina salinarum WNB302.</title>
        <authorList>
            <person name="Sun Y."/>
            <person name="Chen B."/>
            <person name="Du Z."/>
        </authorList>
    </citation>
    <scope>NUCLEOTIDE SEQUENCE [LARGE SCALE GENOMIC DNA]</scope>
    <source>
        <strain evidence="7 8">WNB302</strain>
    </source>
</reference>
<dbReference type="SUPFAM" id="SSF53383">
    <property type="entry name" value="PLP-dependent transferases"/>
    <property type="match status" value="1"/>
</dbReference>
<evidence type="ECO:0000259" key="6">
    <source>
        <dbReference type="PROSITE" id="PS50949"/>
    </source>
</evidence>
<evidence type="ECO:0000256" key="4">
    <source>
        <dbReference type="ARBA" id="ARBA00023125"/>
    </source>
</evidence>